<dbReference type="AlphaFoldDB" id="A0A6A6GHP5"/>
<dbReference type="EMBL" id="ML992504">
    <property type="protein sequence ID" value="KAF2225198.1"/>
    <property type="molecule type" value="Genomic_DNA"/>
</dbReference>
<accession>A0A6A6GHP5</accession>
<evidence type="ECO:0000313" key="2">
    <source>
        <dbReference type="Proteomes" id="UP000799538"/>
    </source>
</evidence>
<dbReference type="Proteomes" id="UP000799538">
    <property type="component" value="Unassembled WGS sequence"/>
</dbReference>
<organism evidence="1 2">
    <name type="scientific">Elsinoe ampelina</name>
    <dbReference type="NCBI Taxonomy" id="302913"/>
    <lineage>
        <taxon>Eukaryota</taxon>
        <taxon>Fungi</taxon>
        <taxon>Dikarya</taxon>
        <taxon>Ascomycota</taxon>
        <taxon>Pezizomycotina</taxon>
        <taxon>Dothideomycetes</taxon>
        <taxon>Dothideomycetidae</taxon>
        <taxon>Myriangiales</taxon>
        <taxon>Elsinoaceae</taxon>
        <taxon>Elsinoe</taxon>
    </lineage>
</organism>
<reference evidence="2" key="1">
    <citation type="journal article" date="2020" name="Stud. Mycol.">
        <title>101 Dothideomycetes genomes: A test case for predicting lifestyles and emergence of pathogens.</title>
        <authorList>
            <person name="Haridas S."/>
            <person name="Albert R."/>
            <person name="Binder M."/>
            <person name="Bloem J."/>
            <person name="LaButti K."/>
            <person name="Salamov A."/>
            <person name="Andreopoulos B."/>
            <person name="Baker S."/>
            <person name="Barry K."/>
            <person name="Bills G."/>
            <person name="Bluhm B."/>
            <person name="Cannon C."/>
            <person name="Castanera R."/>
            <person name="Culley D."/>
            <person name="Daum C."/>
            <person name="Ezra D."/>
            <person name="Gonzalez J."/>
            <person name="Henrissat B."/>
            <person name="Kuo A."/>
            <person name="Liang C."/>
            <person name="Lipzen A."/>
            <person name="Lutzoni F."/>
            <person name="Magnuson J."/>
            <person name="Mondo S."/>
            <person name="Nolan M."/>
            <person name="Ohm R."/>
            <person name="Pangilinan J."/>
            <person name="Park H.-J."/>
            <person name="Ramirez L."/>
            <person name="Alfaro M."/>
            <person name="Sun H."/>
            <person name="Tritt A."/>
            <person name="Yoshinaga Y."/>
            <person name="Zwiers L.-H."/>
            <person name="Turgeon B."/>
            <person name="Goodwin S."/>
            <person name="Spatafora J."/>
            <person name="Crous P."/>
            <person name="Grigoriev I."/>
        </authorList>
    </citation>
    <scope>NUCLEOTIDE SEQUENCE [LARGE SCALE GENOMIC DNA]</scope>
    <source>
        <strain evidence="2">CECT 20119</strain>
    </source>
</reference>
<evidence type="ECO:0000313" key="1">
    <source>
        <dbReference type="EMBL" id="KAF2225198.1"/>
    </source>
</evidence>
<name>A0A6A6GHP5_9PEZI</name>
<gene>
    <name evidence="1" type="ORF">BDZ85DRAFT_248575</name>
</gene>
<sequence length="159" mass="17355">MGGPVGTHQTPDSMTRMDTVIAARLISETPPFASQGHVSARRSPQKRHTVLVGVRGEVQIASSGLLRYARFELDWEVFGGGNGRRSAVCMGSFVRGTAEMEVIVGTVCGRNCSCMTQGHWWLVMCDSALLYTPDSTTRSDKAHRSHTVDFVACEGMVEY</sequence>
<protein>
    <submittedName>
        <fullName evidence="1">Uncharacterized protein</fullName>
    </submittedName>
</protein>
<keyword evidence="2" id="KW-1185">Reference proteome</keyword>
<proteinExistence type="predicted"/>